<dbReference type="InterPro" id="IPR036955">
    <property type="entry name" value="AP2/ERF_dom_sf"/>
</dbReference>
<dbReference type="EMBL" id="JF968117">
    <property type="protein sequence ID" value="AEQ58797.1"/>
    <property type="molecule type" value="mRNA"/>
</dbReference>
<feature type="compositionally biased region" description="Polar residues" evidence="6">
    <location>
        <begin position="290"/>
        <end position="304"/>
    </location>
</feature>
<sequence length="367" mass="40595">MCGGAIISDFIPTKGSGRLTAGELWSGIPSEVTRQKGFSKPARSHMSDVFNDYVNFEADFLEFKDESDGEELEDVKPFAVKGLNPFNFSSSQGLKSAEFTSQAEKSAKRKRKNQYRGIRQRPWGKWAAEIRDPRKGVRVWLGTFNTAEEAARAYDAEARRIRGNKAKVNFPVDIPASNRCTIKVNHQKSNANAKTNQKPAPQNWNQSYNNIGFVAEEPLNYTNSLTDVGKVEPILFTAPNPCNASPIYLSSGQSSNSFDYADLGFGENGPQTPEISSYFSAILEGEEAQITEQSNAKKMKMSTSSEEDNGKISCSDLSDFEAEMLSIETPFLDENWAVDAFLGGNGTQDCISPMNLWNFDDVQVGSF</sequence>
<dbReference type="SMART" id="SM00380">
    <property type="entry name" value="AP2"/>
    <property type="match status" value="1"/>
</dbReference>
<evidence type="ECO:0000256" key="2">
    <source>
        <dbReference type="ARBA" id="ARBA00023015"/>
    </source>
</evidence>
<dbReference type="GO" id="GO:0003700">
    <property type="term" value="F:DNA-binding transcription factor activity"/>
    <property type="evidence" value="ECO:0007669"/>
    <property type="project" value="InterPro"/>
</dbReference>
<dbReference type="SUPFAM" id="SSF54171">
    <property type="entry name" value="DNA-binding domain"/>
    <property type="match status" value="1"/>
</dbReference>
<name>G4Y9A6_9CARY</name>
<dbReference type="AlphaFoldDB" id="G4Y9A6"/>
<dbReference type="Gene3D" id="3.30.730.10">
    <property type="entry name" value="AP2/ERF domain"/>
    <property type="match status" value="1"/>
</dbReference>
<feature type="domain" description="AP2/ERF" evidence="7">
    <location>
        <begin position="114"/>
        <end position="171"/>
    </location>
</feature>
<keyword evidence="5" id="KW-0539">Nucleus</keyword>
<comment type="subcellular location">
    <subcellularLocation>
        <location evidence="1">Nucleus</location>
    </subcellularLocation>
</comment>
<evidence type="ECO:0000256" key="4">
    <source>
        <dbReference type="ARBA" id="ARBA00023163"/>
    </source>
</evidence>
<dbReference type="InterPro" id="IPR001471">
    <property type="entry name" value="AP2/ERF_dom"/>
</dbReference>
<dbReference type="PANTHER" id="PTHR31190">
    <property type="entry name" value="DNA-BINDING DOMAIN"/>
    <property type="match status" value="1"/>
</dbReference>
<reference evidence="8" key="1">
    <citation type="journal article" date="2011" name="Nature">
        <title>Oxygen sensing in plants is mediated by an N-end rule pathway for protein destabilization.</title>
        <authorList>
            <person name="Licausi F."/>
            <person name="Kosmacz M."/>
            <person name="Weits D.A."/>
            <person name="Giuntoli B."/>
            <person name="Giorgi F.M."/>
            <person name="Voesenek L.A."/>
            <person name="Perata P."/>
            <person name="van Dongen J.T."/>
        </authorList>
    </citation>
    <scope>NUCLEOTIDE SEQUENCE</scope>
</reference>
<dbReference type="InterPro" id="IPR044808">
    <property type="entry name" value="ERF_plant"/>
</dbReference>
<evidence type="ECO:0000256" key="3">
    <source>
        <dbReference type="ARBA" id="ARBA00023125"/>
    </source>
</evidence>
<dbReference type="GO" id="GO:0009873">
    <property type="term" value="P:ethylene-activated signaling pathway"/>
    <property type="evidence" value="ECO:0007669"/>
    <property type="project" value="InterPro"/>
</dbReference>
<dbReference type="FunFam" id="3.30.730.10:FF:000001">
    <property type="entry name" value="Ethylene-responsive transcription factor 2"/>
    <property type="match status" value="1"/>
</dbReference>
<dbReference type="PANTHER" id="PTHR31190:SF480">
    <property type="entry name" value="ETHYLENE-RESPONSIVE TRANSCRIPTION FACTOR RAP2-12"/>
    <property type="match status" value="1"/>
</dbReference>
<accession>G4Y9A6</accession>
<dbReference type="PRINTS" id="PR00367">
    <property type="entry name" value="ETHRSPELEMNT"/>
</dbReference>
<organism evidence="8">
    <name type="scientific">Rumex palustris</name>
    <dbReference type="NCBI Taxonomy" id="50298"/>
    <lineage>
        <taxon>Eukaryota</taxon>
        <taxon>Viridiplantae</taxon>
        <taxon>Streptophyta</taxon>
        <taxon>Embryophyta</taxon>
        <taxon>Tracheophyta</taxon>
        <taxon>Spermatophyta</taxon>
        <taxon>Magnoliopsida</taxon>
        <taxon>eudicotyledons</taxon>
        <taxon>Gunneridae</taxon>
        <taxon>Pentapetalae</taxon>
        <taxon>Caryophyllales</taxon>
        <taxon>Polygonaceae</taxon>
        <taxon>Polygonoideae</taxon>
        <taxon>Rumiceae</taxon>
        <taxon>Rumex</taxon>
    </lineage>
</organism>
<keyword evidence="2" id="KW-0805">Transcription regulation</keyword>
<dbReference type="CDD" id="cd00018">
    <property type="entry name" value="AP2"/>
    <property type="match status" value="1"/>
</dbReference>
<dbReference type="InterPro" id="IPR016177">
    <property type="entry name" value="DNA-bd_dom_sf"/>
</dbReference>
<dbReference type="GO" id="GO:0005634">
    <property type="term" value="C:nucleus"/>
    <property type="evidence" value="ECO:0007669"/>
    <property type="project" value="UniProtKB-SubCell"/>
</dbReference>
<dbReference type="PROSITE" id="PS51032">
    <property type="entry name" value="AP2_ERF"/>
    <property type="match status" value="1"/>
</dbReference>
<feature type="region of interest" description="Disordered" evidence="6">
    <location>
        <begin position="290"/>
        <end position="312"/>
    </location>
</feature>
<evidence type="ECO:0000256" key="6">
    <source>
        <dbReference type="SAM" id="MobiDB-lite"/>
    </source>
</evidence>
<evidence type="ECO:0000259" key="7">
    <source>
        <dbReference type="PROSITE" id="PS51032"/>
    </source>
</evidence>
<dbReference type="GO" id="GO:0003677">
    <property type="term" value="F:DNA binding"/>
    <property type="evidence" value="ECO:0007669"/>
    <property type="project" value="UniProtKB-KW"/>
</dbReference>
<evidence type="ECO:0000256" key="5">
    <source>
        <dbReference type="ARBA" id="ARBA00023242"/>
    </source>
</evidence>
<keyword evidence="4" id="KW-0804">Transcription</keyword>
<proteinExistence type="evidence at transcript level"/>
<gene>
    <name evidence="8" type="primary">ERF1</name>
</gene>
<keyword evidence="3" id="KW-0238">DNA-binding</keyword>
<evidence type="ECO:0000256" key="1">
    <source>
        <dbReference type="ARBA" id="ARBA00004123"/>
    </source>
</evidence>
<dbReference type="Pfam" id="PF00847">
    <property type="entry name" value="AP2"/>
    <property type="match status" value="1"/>
</dbReference>
<protein>
    <submittedName>
        <fullName evidence="8">Ethylene response factor</fullName>
    </submittedName>
</protein>
<evidence type="ECO:0000313" key="8">
    <source>
        <dbReference type="EMBL" id="AEQ58797.1"/>
    </source>
</evidence>